<dbReference type="InterPro" id="IPR002241">
    <property type="entry name" value="Glyco_hydro_27"/>
</dbReference>
<protein>
    <recommendedName>
        <fullName evidence="3 7">Alpha-galactosidase</fullName>
        <ecNumber evidence="3 7">3.2.1.22</ecNumber>
    </recommendedName>
    <alternativeName>
        <fullName evidence="7">Melibiase</fullName>
    </alternativeName>
</protein>
<dbReference type="PRINTS" id="PR00740">
    <property type="entry name" value="GLHYDRLASE27"/>
</dbReference>
<dbReference type="GeneID" id="89925973"/>
<dbReference type="Pfam" id="PF17801">
    <property type="entry name" value="Melibiase_C"/>
    <property type="match status" value="1"/>
</dbReference>
<keyword evidence="6 7" id="KW-0326">Glycosidase</keyword>
<evidence type="ECO:0000256" key="8">
    <source>
        <dbReference type="SAM" id="SignalP"/>
    </source>
</evidence>
<evidence type="ECO:0000256" key="7">
    <source>
        <dbReference type="RuleBase" id="RU361168"/>
    </source>
</evidence>
<keyword evidence="7" id="KW-1015">Disulfide bond</keyword>
<dbReference type="EMBL" id="JAVRRT010000006">
    <property type="protein sequence ID" value="KAK5171483.1"/>
    <property type="molecule type" value="Genomic_DNA"/>
</dbReference>
<dbReference type="FunFam" id="3.20.20.70:FF:000286">
    <property type="entry name" value="Alpha-galactosidase"/>
    <property type="match status" value="1"/>
</dbReference>
<proteinExistence type="inferred from homology"/>
<dbReference type="PANTHER" id="PTHR11452:SF87">
    <property type="entry name" value="ALPHA-GALACTOSIDASE"/>
    <property type="match status" value="1"/>
</dbReference>
<evidence type="ECO:0000256" key="4">
    <source>
        <dbReference type="ARBA" id="ARBA00022729"/>
    </source>
</evidence>
<organism evidence="10 11">
    <name type="scientific">Saxophila tyrrhenica</name>
    <dbReference type="NCBI Taxonomy" id="1690608"/>
    <lineage>
        <taxon>Eukaryota</taxon>
        <taxon>Fungi</taxon>
        <taxon>Dikarya</taxon>
        <taxon>Ascomycota</taxon>
        <taxon>Pezizomycotina</taxon>
        <taxon>Dothideomycetes</taxon>
        <taxon>Dothideomycetidae</taxon>
        <taxon>Mycosphaerellales</taxon>
        <taxon>Extremaceae</taxon>
        <taxon>Saxophila</taxon>
    </lineage>
</organism>
<evidence type="ECO:0000256" key="3">
    <source>
        <dbReference type="ARBA" id="ARBA00012755"/>
    </source>
</evidence>
<evidence type="ECO:0000313" key="10">
    <source>
        <dbReference type="EMBL" id="KAK5171483.1"/>
    </source>
</evidence>
<accession>A0AAV9PEE7</accession>
<evidence type="ECO:0000256" key="5">
    <source>
        <dbReference type="ARBA" id="ARBA00022801"/>
    </source>
</evidence>
<dbReference type="EC" id="3.2.1.22" evidence="3 7"/>
<reference evidence="10 11" key="1">
    <citation type="submission" date="2023-08" db="EMBL/GenBank/DDBJ databases">
        <title>Black Yeasts Isolated from many extreme environments.</title>
        <authorList>
            <person name="Coleine C."/>
            <person name="Stajich J.E."/>
            <person name="Selbmann L."/>
        </authorList>
    </citation>
    <scope>NUCLEOTIDE SEQUENCE [LARGE SCALE GENOMIC DNA]</scope>
    <source>
        <strain evidence="10 11">CCFEE 5935</strain>
    </source>
</reference>
<dbReference type="InterPro" id="IPR017853">
    <property type="entry name" value="GH"/>
</dbReference>
<evidence type="ECO:0000259" key="9">
    <source>
        <dbReference type="Pfam" id="PF17801"/>
    </source>
</evidence>
<dbReference type="Gene3D" id="2.60.40.1180">
    <property type="entry name" value="Golgi alpha-mannosidase II"/>
    <property type="match status" value="1"/>
</dbReference>
<sequence length="407" mass="45303">MSSIWRLLSVTALLYGIGQAVVNSKTPQIGWNSWNTFKADINESVIKQHADLLVSTGLRDVGYKYLILDDGWQNSSRAADGRQQANTTRFSSGMAGLGNYIHENGLKYGIYSDNGILGCNPNSPGSWGYEELDAATYASWEVDYLKYDNCGTYEAGTHSPPARYRIMRNALLDAGRDIFYSICQWGDQFPWFWADQVGHSYRMSGDITDMFSDRDEGCDCRTAYCLNTGYAGCSVMTIIRKMREMSQFQHSGSFADMDMLEIGVANMTLEEQRTHMAVWAALKSPLIIGADLTKISDESLGVLKNEAMVSICKDELGTAVRYLPTLSEEDSSQVWAGPLSGERTLILIFNELERSQNFSLALTEVPGLGGRGQYQVTDAWSRRRHDVSGPSMSTSLRSHETKVLVFS</sequence>
<comment type="caution">
    <text evidence="10">The sequence shown here is derived from an EMBL/GenBank/DDBJ whole genome shotgun (WGS) entry which is preliminary data.</text>
</comment>
<evidence type="ECO:0000313" key="11">
    <source>
        <dbReference type="Proteomes" id="UP001337655"/>
    </source>
</evidence>
<dbReference type="Gene3D" id="3.20.20.70">
    <property type="entry name" value="Aldolase class I"/>
    <property type="match status" value="1"/>
</dbReference>
<dbReference type="InterPro" id="IPR013780">
    <property type="entry name" value="Glyco_hydro_b"/>
</dbReference>
<evidence type="ECO:0000256" key="2">
    <source>
        <dbReference type="ARBA" id="ARBA00009743"/>
    </source>
</evidence>
<dbReference type="GO" id="GO:0005975">
    <property type="term" value="P:carbohydrate metabolic process"/>
    <property type="evidence" value="ECO:0007669"/>
    <property type="project" value="InterPro"/>
</dbReference>
<dbReference type="PANTHER" id="PTHR11452">
    <property type="entry name" value="ALPHA-GALACTOSIDASE/ALPHA-N-ACETYLGALACTOSAMINIDASE"/>
    <property type="match status" value="1"/>
</dbReference>
<dbReference type="Pfam" id="PF16499">
    <property type="entry name" value="Melibiase_2"/>
    <property type="match status" value="1"/>
</dbReference>
<feature type="chain" id="PRO_5043765511" description="Alpha-galactosidase" evidence="8">
    <location>
        <begin position="21"/>
        <end position="407"/>
    </location>
</feature>
<dbReference type="RefSeq" id="XP_064660511.1">
    <property type="nucleotide sequence ID" value="XM_064801881.1"/>
</dbReference>
<dbReference type="CDD" id="cd14792">
    <property type="entry name" value="GH27"/>
    <property type="match status" value="1"/>
</dbReference>
<comment type="catalytic activity">
    <reaction evidence="1 7">
        <text>Hydrolysis of terminal, non-reducing alpha-D-galactose residues in alpha-D-galactosides, including galactose oligosaccharides, galactomannans and galactolipids.</text>
        <dbReference type="EC" id="3.2.1.22"/>
    </reaction>
</comment>
<dbReference type="InterPro" id="IPR013785">
    <property type="entry name" value="Aldolase_TIM"/>
</dbReference>
<keyword evidence="5 7" id="KW-0378">Hydrolase</keyword>
<feature type="signal peptide" evidence="8">
    <location>
        <begin position="1"/>
        <end position="20"/>
    </location>
</feature>
<dbReference type="SUPFAM" id="SSF51011">
    <property type="entry name" value="Glycosyl hydrolase domain"/>
    <property type="match status" value="1"/>
</dbReference>
<keyword evidence="4 8" id="KW-0732">Signal</keyword>
<feature type="domain" description="Alpha galactosidase C-terminal" evidence="9">
    <location>
        <begin position="330"/>
        <end position="405"/>
    </location>
</feature>
<dbReference type="Proteomes" id="UP001337655">
    <property type="component" value="Unassembled WGS sequence"/>
</dbReference>
<name>A0AAV9PEE7_9PEZI</name>
<dbReference type="GO" id="GO:0004557">
    <property type="term" value="F:alpha-galactosidase activity"/>
    <property type="evidence" value="ECO:0007669"/>
    <property type="project" value="UniProtKB-EC"/>
</dbReference>
<dbReference type="InterPro" id="IPR041233">
    <property type="entry name" value="Melibiase_C"/>
</dbReference>
<evidence type="ECO:0000256" key="1">
    <source>
        <dbReference type="ARBA" id="ARBA00001255"/>
    </source>
</evidence>
<evidence type="ECO:0000256" key="6">
    <source>
        <dbReference type="ARBA" id="ARBA00023295"/>
    </source>
</evidence>
<keyword evidence="11" id="KW-1185">Reference proteome</keyword>
<gene>
    <name evidence="10" type="ORF">LTR77_004628</name>
</gene>
<dbReference type="SUPFAM" id="SSF51445">
    <property type="entry name" value="(Trans)glycosidases"/>
    <property type="match status" value="1"/>
</dbReference>
<dbReference type="AlphaFoldDB" id="A0AAV9PEE7"/>
<comment type="similarity">
    <text evidence="2 7">Belongs to the glycosyl hydrolase 27 family.</text>
</comment>